<accession>A0AAV0MRP5</accession>
<dbReference type="AlphaFoldDB" id="A0AAV0MRP5"/>
<evidence type="ECO:0008006" key="5">
    <source>
        <dbReference type="Google" id="ProtNLM"/>
    </source>
</evidence>
<feature type="region of interest" description="Disordered" evidence="1">
    <location>
        <begin position="44"/>
        <end position="64"/>
    </location>
</feature>
<name>A0AAV0MRP5_9ROSI</name>
<dbReference type="Proteomes" id="UP001154282">
    <property type="component" value="Unassembled WGS sequence"/>
</dbReference>
<feature type="signal peptide" evidence="2">
    <location>
        <begin position="1"/>
        <end position="22"/>
    </location>
</feature>
<feature type="chain" id="PRO_5043314516" description="Secreted protein" evidence="2">
    <location>
        <begin position="23"/>
        <end position="64"/>
    </location>
</feature>
<gene>
    <name evidence="3" type="ORF">LITE_LOCUS30005</name>
</gene>
<keyword evidence="2" id="KW-0732">Signal</keyword>
<sequence length="64" mass="6717">MLLILRGLVVAVVLILALGVESAYSCRSLLEPLLNTATTTTPAVRKFLTPPSPPPEGTPTISLC</sequence>
<organism evidence="3 4">
    <name type="scientific">Linum tenue</name>
    <dbReference type="NCBI Taxonomy" id="586396"/>
    <lineage>
        <taxon>Eukaryota</taxon>
        <taxon>Viridiplantae</taxon>
        <taxon>Streptophyta</taxon>
        <taxon>Embryophyta</taxon>
        <taxon>Tracheophyta</taxon>
        <taxon>Spermatophyta</taxon>
        <taxon>Magnoliopsida</taxon>
        <taxon>eudicotyledons</taxon>
        <taxon>Gunneridae</taxon>
        <taxon>Pentapetalae</taxon>
        <taxon>rosids</taxon>
        <taxon>fabids</taxon>
        <taxon>Malpighiales</taxon>
        <taxon>Linaceae</taxon>
        <taxon>Linum</taxon>
    </lineage>
</organism>
<evidence type="ECO:0000313" key="4">
    <source>
        <dbReference type="Proteomes" id="UP001154282"/>
    </source>
</evidence>
<keyword evidence="4" id="KW-1185">Reference proteome</keyword>
<evidence type="ECO:0000256" key="1">
    <source>
        <dbReference type="SAM" id="MobiDB-lite"/>
    </source>
</evidence>
<feature type="non-terminal residue" evidence="3">
    <location>
        <position position="64"/>
    </location>
</feature>
<evidence type="ECO:0000313" key="3">
    <source>
        <dbReference type="EMBL" id="CAI0448982.1"/>
    </source>
</evidence>
<proteinExistence type="predicted"/>
<reference evidence="3" key="1">
    <citation type="submission" date="2022-08" db="EMBL/GenBank/DDBJ databases">
        <authorList>
            <person name="Gutierrez-Valencia J."/>
        </authorList>
    </citation>
    <scope>NUCLEOTIDE SEQUENCE</scope>
</reference>
<evidence type="ECO:0000256" key="2">
    <source>
        <dbReference type="SAM" id="SignalP"/>
    </source>
</evidence>
<dbReference type="EMBL" id="CAMGYJ010000007">
    <property type="protein sequence ID" value="CAI0448982.1"/>
    <property type="molecule type" value="Genomic_DNA"/>
</dbReference>
<protein>
    <recommendedName>
        <fullName evidence="5">Secreted protein</fullName>
    </recommendedName>
</protein>
<comment type="caution">
    <text evidence="3">The sequence shown here is derived from an EMBL/GenBank/DDBJ whole genome shotgun (WGS) entry which is preliminary data.</text>
</comment>